<feature type="binding site" evidence="3">
    <location>
        <position position="218"/>
    </location>
    <ligand>
        <name>FAD</name>
        <dbReference type="ChEBI" id="CHEBI:57692"/>
    </ligand>
</feature>
<dbReference type="AlphaFoldDB" id="A0A0C3D657"/>
<feature type="domain" description="Glucose-methanol-choline oxidoreductase N-terminal" evidence="6">
    <location>
        <begin position="249"/>
        <end position="263"/>
    </location>
</feature>
<evidence type="ECO:0000259" key="5">
    <source>
        <dbReference type="PROSITE" id="PS00623"/>
    </source>
</evidence>
<dbReference type="PROSITE" id="PS00624">
    <property type="entry name" value="GMC_OXRED_2"/>
    <property type="match status" value="1"/>
</dbReference>
<evidence type="ECO:0000313" key="8">
    <source>
        <dbReference type="Proteomes" id="UP000054321"/>
    </source>
</evidence>
<evidence type="ECO:0000313" key="7">
    <source>
        <dbReference type="EMBL" id="KIM97392.1"/>
    </source>
</evidence>
<dbReference type="Pfam" id="PF00732">
    <property type="entry name" value="GMC_oxred_N"/>
    <property type="match status" value="1"/>
</dbReference>
<dbReference type="SUPFAM" id="SSF54373">
    <property type="entry name" value="FAD-linked reductases, C-terminal domain"/>
    <property type="match status" value="1"/>
</dbReference>
<organism evidence="7 8">
    <name type="scientific">Oidiodendron maius (strain Zn)</name>
    <dbReference type="NCBI Taxonomy" id="913774"/>
    <lineage>
        <taxon>Eukaryota</taxon>
        <taxon>Fungi</taxon>
        <taxon>Dikarya</taxon>
        <taxon>Ascomycota</taxon>
        <taxon>Pezizomycotina</taxon>
        <taxon>Leotiomycetes</taxon>
        <taxon>Leotiomycetes incertae sedis</taxon>
        <taxon>Myxotrichaceae</taxon>
        <taxon>Oidiodendron</taxon>
    </lineage>
</organism>
<dbReference type="PANTHER" id="PTHR11552:SF134">
    <property type="entry name" value="GLUCOSE-METHANOL-CHOLINE OXIDOREDUCTASE N-TERMINAL DOMAIN-CONTAINING PROTEIN"/>
    <property type="match status" value="1"/>
</dbReference>
<dbReference type="InterPro" id="IPR012132">
    <property type="entry name" value="GMC_OxRdtase"/>
</dbReference>
<accession>A0A0C3D657</accession>
<dbReference type="InterPro" id="IPR000172">
    <property type="entry name" value="GMC_OxRdtase_N"/>
</dbReference>
<dbReference type="PIRSF" id="PIRSF000137">
    <property type="entry name" value="Alcohol_oxidase"/>
    <property type="match status" value="1"/>
</dbReference>
<dbReference type="InterPro" id="IPR036188">
    <property type="entry name" value="FAD/NAD-bd_sf"/>
</dbReference>
<comment type="similarity">
    <text evidence="1 4">Belongs to the GMC oxidoreductase family.</text>
</comment>
<comment type="cofactor">
    <cofactor evidence="3">
        <name>FAD</name>
        <dbReference type="ChEBI" id="CHEBI:57692"/>
    </cofactor>
</comment>
<feature type="binding site" evidence="3">
    <location>
        <begin position="483"/>
        <end position="484"/>
    </location>
    <ligand>
        <name>FAD</name>
        <dbReference type="ChEBI" id="CHEBI:57692"/>
    </ligand>
</feature>
<feature type="domain" description="Glucose-methanol-choline oxidoreductase N-terminal" evidence="5">
    <location>
        <begin position="84"/>
        <end position="107"/>
    </location>
</feature>
<evidence type="ECO:0000256" key="3">
    <source>
        <dbReference type="PIRSR" id="PIRSR000137-2"/>
    </source>
</evidence>
<proteinExistence type="inferred from homology"/>
<feature type="binding site" evidence="3">
    <location>
        <begin position="94"/>
        <end position="97"/>
    </location>
    <ligand>
        <name>FAD</name>
        <dbReference type="ChEBI" id="CHEBI:57692"/>
    </ligand>
</feature>
<evidence type="ECO:0000256" key="4">
    <source>
        <dbReference type="RuleBase" id="RU003968"/>
    </source>
</evidence>
<evidence type="ECO:0000256" key="2">
    <source>
        <dbReference type="PIRSR" id="PIRSR000137-1"/>
    </source>
</evidence>
<feature type="active site" description="Proton donor" evidence="2">
    <location>
        <position position="484"/>
    </location>
</feature>
<name>A0A0C3D657_OIDMZ</name>
<evidence type="ECO:0000256" key="1">
    <source>
        <dbReference type="ARBA" id="ARBA00010790"/>
    </source>
</evidence>
<keyword evidence="4" id="KW-0285">Flavoprotein</keyword>
<dbReference type="InParanoid" id="A0A0C3D657"/>
<keyword evidence="3 4" id="KW-0274">FAD</keyword>
<gene>
    <name evidence="7" type="ORF">OIDMADRAFT_147832</name>
</gene>
<reference evidence="7 8" key="1">
    <citation type="submission" date="2014-04" db="EMBL/GenBank/DDBJ databases">
        <authorList>
            <consortium name="DOE Joint Genome Institute"/>
            <person name="Kuo A."/>
            <person name="Martino E."/>
            <person name="Perotto S."/>
            <person name="Kohler A."/>
            <person name="Nagy L.G."/>
            <person name="Floudas D."/>
            <person name="Copeland A."/>
            <person name="Barry K.W."/>
            <person name="Cichocki N."/>
            <person name="Veneault-Fourrey C."/>
            <person name="LaButti K."/>
            <person name="Lindquist E.A."/>
            <person name="Lipzen A."/>
            <person name="Lundell T."/>
            <person name="Morin E."/>
            <person name="Murat C."/>
            <person name="Sun H."/>
            <person name="Tunlid A."/>
            <person name="Henrissat B."/>
            <person name="Grigoriev I.V."/>
            <person name="Hibbett D.S."/>
            <person name="Martin F."/>
            <person name="Nordberg H.P."/>
            <person name="Cantor M.N."/>
            <person name="Hua S.X."/>
        </authorList>
    </citation>
    <scope>NUCLEOTIDE SEQUENCE [LARGE SCALE GENOMIC DNA]</scope>
    <source>
        <strain evidence="7 8">Zn</strain>
    </source>
</reference>
<reference evidence="8" key="2">
    <citation type="submission" date="2015-01" db="EMBL/GenBank/DDBJ databases">
        <title>Evolutionary Origins and Diversification of the Mycorrhizal Mutualists.</title>
        <authorList>
            <consortium name="DOE Joint Genome Institute"/>
            <consortium name="Mycorrhizal Genomics Consortium"/>
            <person name="Kohler A."/>
            <person name="Kuo A."/>
            <person name="Nagy L.G."/>
            <person name="Floudas D."/>
            <person name="Copeland A."/>
            <person name="Barry K.W."/>
            <person name="Cichocki N."/>
            <person name="Veneault-Fourrey C."/>
            <person name="LaButti K."/>
            <person name="Lindquist E.A."/>
            <person name="Lipzen A."/>
            <person name="Lundell T."/>
            <person name="Morin E."/>
            <person name="Murat C."/>
            <person name="Riley R."/>
            <person name="Ohm R."/>
            <person name="Sun H."/>
            <person name="Tunlid A."/>
            <person name="Henrissat B."/>
            <person name="Grigoriev I.V."/>
            <person name="Hibbett D.S."/>
            <person name="Martin F."/>
        </authorList>
    </citation>
    <scope>NUCLEOTIDE SEQUENCE [LARGE SCALE GENOMIC DNA]</scope>
    <source>
        <strain evidence="8">Zn</strain>
    </source>
</reference>
<dbReference type="InterPro" id="IPR007867">
    <property type="entry name" value="GMC_OxRtase_C"/>
</dbReference>
<dbReference type="GO" id="GO:0016614">
    <property type="term" value="F:oxidoreductase activity, acting on CH-OH group of donors"/>
    <property type="evidence" value="ECO:0007669"/>
    <property type="project" value="InterPro"/>
</dbReference>
<keyword evidence="8" id="KW-1185">Reference proteome</keyword>
<protein>
    <submittedName>
        <fullName evidence="7">GMC oxidoreductase</fullName>
    </submittedName>
</protein>
<feature type="active site" description="Proton acceptor" evidence="2">
    <location>
        <position position="528"/>
    </location>
</feature>
<dbReference type="PANTHER" id="PTHR11552">
    <property type="entry name" value="GLUCOSE-METHANOL-CHOLINE GMC OXIDOREDUCTASE"/>
    <property type="match status" value="1"/>
</dbReference>
<dbReference type="HOGENOM" id="CLU_002865_6_3_1"/>
<dbReference type="Proteomes" id="UP000054321">
    <property type="component" value="Unassembled WGS sequence"/>
</dbReference>
<evidence type="ECO:0000259" key="6">
    <source>
        <dbReference type="PROSITE" id="PS00624"/>
    </source>
</evidence>
<dbReference type="Pfam" id="PF05199">
    <property type="entry name" value="GMC_oxred_C"/>
    <property type="match status" value="1"/>
</dbReference>
<dbReference type="EMBL" id="KN832882">
    <property type="protein sequence ID" value="KIM97392.1"/>
    <property type="molecule type" value="Genomic_DNA"/>
</dbReference>
<dbReference type="STRING" id="913774.A0A0C3D657"/>
<dbReference type="PROSITE" id="PS00623">
    <property type="entry name" value="GMC_OXRED_1"/>
    <property type="match status" value="1"/>
</dbReference>
<dbReference type="Gene3D" id="3.30.560.10">
    <property type="entry name" value="Glucose Oxidase, domain 3"/>
    <property type="match status" value="1"/>
</dbReference>
<sequence>MAQMFDFIIVGSGPAGSTLASTLSRSSKRPSVLLIEAGSKYTNPDLRVDGQRWMTFQKNPSMNWGYKTAPQEHALNREIDYSRGRALGGSSAINFGVYSVGASDDYDEWARVVGNNAFKWRNMQRRLKALETFHFDVPEGGKSGHIHVGYPREWEKDITPLLDIFEQAGFPLNKDHNSGNPIGMSVMINSAYGGIRSTAADALISAPENLIIQTDSPVQRLVIDDGKVIGVESNGKTYFASKEVVLSAGALDSPKILLHSGIGPRDQLQKYNIPVIVDVPVGQGLRDHYFTSIVYSRKDTSTDRKAFYGSQAAMDAALEEWKKDRTGGWSKYACGAGIGWFKSEEVAASDELNSLPAQEQRYIQLPTVPHFEIFTHFPAHWFIPNFPAEHLDYSCLSGFIYNSQARGEVTLQSSDPSVPLKFDPKILSHPFDRRVAIEVMRSVLKIAEHPSFAKDTVASIAVPKSASDEDILDYWKATVNSSWHMTGTAKMGTKDDPEAVVDEKFRVKGLTNLRVADMSVLPVLPSAHTQLPAYLTGATCAELLIKEYELE</sequence>
<dbReference type="SUPFAM" id="SSF51905">
    <property type="entry name" value="FAD/NAD(P)-binding domain"/>
    <property type="match status" value="1"/>
</dbReference>
<dbReference type="OrthoDB" id="269227at2759"/>
<dbReference type="GO" id="GO:0050660">
    <property type="term" value="F:flavin adenine dinucleotide binding"/>
    <property type="evidence" value="ECO:0007669"/>
    <property type="project" value="InterPro"/>
</dbReference>
<dbReference type="Gene3D" id="3.50.50.60">
    <property type="entry name" value="FAD/NAD(P)-binding domain"/>
    <property type="match status" value="1"/>
</dbReference>